<reference evidence="3 4" key="1">
    <citation type="submission" date="2024-02" db="EMBL/GenBank/DDBJ databases">
        <title>A novel Gemmatimonadota bacterium.</title>
        <authorList>
            <person name="Du Z.-J."/>
            <person name="Ye Y.-Q."/>
        </authorList>
    </citation>
    <scope>NUCLEOTIDE SEQUENCE [LARGE SCALE GENOMIC DNA]</scope>
    <source>
        <strain evidence="3 4">DH-20</strain>
    </source>
</reference>
<dbReference type="CDD" id="cd06558">
    <property type="entry name" value="crotonase-like"/>
    <property type="match status" value="1"/>
</dbReference>
<gene>
    <name evidence="3" type="ORF">WI372_12675</name>
</gene>
<dbReference type="InterPro" id="IPR001753">
    <property type="entry name" value="Enoyl-CoA_hydra/iso"/>
</dbReference>
<dbReference type="PANTHER" id="PTHR43149">
    <property type="entry name" value="ENOYL-COA HYDRATASE"/>
    <property type="match status" value="1"/>
</dbReference>
<evidence type="ECO:0000256" key="1">
    <source>
        <dbReference type="ARBA" id="ARBA00005254"/>
    </source>
</evidence>
<dbReference type="InterPro" id="IPR018376">
    <property type="entry name" value="Enoyl-CoA_hyd/isom_CS"/>
</dbReference>
<dbReference type="RefSeq" id="WP_405278911.1">
    <property type="nucleotide sequence ID" value="NZ_CP144380.1"/>
</dbReference>
<keyword evidence="4" id="KW-1185">Reference proteome</keyword>
<evidence type="ECO:0000313" key="3">
    <source>
        <dbReference type="EMBL" id="MEK9501838.1"/>
    </source>
</evidence>
<sequence length="263" mass="28459">MPDSPDYEFLAVRRDGPVLHLRLNRPDKLNSFAGSIRDDIRRVVEQADEDPEVGCLVVSGEGRAFCAGGDVKVMERLRGDDDRAAFAAILDSANAAALALRRCRVPTIALVHGAAAGAGANLALGCDVRWGTPQASFTQSFIKLGLVPDWGGSRLLVETVGLDRARELILTARTVRGDEALRLGLLHRIVDDRDTLESEAATLALELASRSALAITALDDLMLAARSEGSFDDQLELEKSWQLRCFDSPAARAAFEAFFNRKG</sequence>
<accession>A0ABU9EAU4</accession>
<organism evidence="3 4">
    <name type="scientific">Gaopeijia maritima</name>
    <dbReference type="NCBI Taxonomy" id="3119007"/>
    <lineage>
        <taxon>Bacteria</taxon>
        <taxon>Pseudomonadati</taxon>
        <taxon>Gemmatimonadota</taxon>
        <taxon>Longimicrobiia</taxon>
        <taxon>Gaopeijiales</taxon>
        <taxon>Gaopeijiaceae</taxon>
        <taxon>Gaopeijia</taxon>
    </lineage>
</organism>
<dbReference type="SUPFAM" id="SSF52096">
    <property type="entry name" value="ClpP/crotonase"/>
    <property type="match status" value="1"/>
</dbReference>
<dbReference type="Pfam" id="PF00378">
    <property type="entry name" value="ECH_1"/>
    <property type="match status" value="1"/>
</dbReference>
<dbReference type="PANTHER" id="PTHR43149:SF1">
    <property type="entry name" value="DELTA(3,5)-DELTA(2,4)-DIENOYL-COA ISOMERASE, MITOCHONDRIAL"/>
    <property type="match status" value="1"/>
</dbReference>
<proteinExistence type="inferred from homology"/>
<dbReference type="InterPro" id="IPR029045">
    <property type="entry name" value="ClpP/crotonase-like_dom_sf"/>
</dbReference>
<evidence type="ECO:0000313" key="4">
    <source>
        <dbReference type="Proteomes" id="UP001484239"/>
    </source>
</evidence>
<dbReference type="Gene3D" id="3.90.226.10">
    <property type="entry name" value="2-enoyl-CoA Hydratase, Chain A, domain 1"/>
    <property type="match status" value="1"/>
</dbReference>
<protein>
    <submittedName>
        <fullName evidence="3">Enoyl-CoA hydratase/isomerase family protein</fullName>
    </submittedName>
</protein>
<dbReference type="InterPro" id="IPR045002">
    <property type="entry name" value="Ech1-like"/>
</dbReference>
<dbReference type="EMBL" id="JBBHLI010000007">
    <property type="protein sequence ID" value="MEK9501838.1"/>
    <property type="molecule type" value="Genomic_DNA"/>
</dbReference>
<dbReference type="Proteomes" id="UP001484239">
    <property type="component" value="Unassembled WGS sequence"/>
</dbReference>
<evidence type="ECO:0000256" key="2">
    <source>
        <dbReference type="RuleBase" id="RU003707"/>
    </source>
</evidence>
<name>A0ABU9EAU4_9BACT</name>
<comment type="similarity">
    <text evidence="1 2">Belongs to the enoyl-CoA hydratase/isomerase family.</text>
</comment>
<comment type="caution">
    <text evidence="3">The sequence shown here is derived from an EMBL/GenBank/DDBJ whole genome shotgun (WGS) entry which is preliminary data.</text>
</comment>
<dbReference type="PROSITE" id="PS00166">
    <property type="entry name" value="ENOYL_COA_HYDRATASE"/>
    <property type="match status" value="1"/>
</dbReference>